<dbReference type="PATRIC" id="fig|743722.3.peg.2609"/>
<keyword evidence="2" id="KW-0808">Transferase</keyword>
<dbReference type="Pfam" id="PF13692">
    <property type="entry name" value="Glyco_trans_1_4"/>
    <property type="match status" value="1"/>
</dbReference>
<dbReference type="SUPFAM" id="SSF53448">
    <property type="entry name" value="Nucleotide-diphospho-sugar transferases"/>
    <property type="match status" value="1"/>
</dbReference>
<dbReference type="AlphaFoldDB" id="F4CE91"/>
<dbReference type="OrthoDB" id="9807209at2"/>
<evidence type="ECO:0000259" key="1">
    <source>
        <dbReference type="Pfam" id="PF00535"/>
    </source>
</evidence>
<dbReference type="Gene3D" id="3.40.50.2000">
    <property type="entry name" value="Glycogen Phosphorylase B"/>
    <property type="match status" value="1"/>
</dbReference>
<feature type="domain" description="Glycosyltransferase 2-like" evidence="1">
    <location>
        <begin position="112"/>
        <end position="228"/>
    </location>
</feature>
<accession>F4CE91</accession>
<dbReference type="CDD" id="cd03801">
    <property type="entry name" value="GT4_PimA-like"/>
    <property type="match status" value="1"/>
</dbReference>
<gene>
    <name evidence="2" type="ordered locus">Sph21_2438</name>
</gene>
<dbReference type="CDD" id="cd04186">
    <property type="entry name" value="GT_2_like_c"/>
    <property type="match status" value="1"/>
</dbReference>
<dbReference type="PANTHER" id="PTHR43179">
    <property type="entry name" value="RHAMNOSYLTRANSFERASE WBBL"/>
    <property type="match status" value="1"/>
</dbReference>
<dbReference type="Pfam" id="PF00535">
    <property type="entry name" value="Glycos_transf_2"/>
    <property type="match status" value="1"/>
</dbReference>
<sequence>MSSKKFTRWIDRENYKVSLKIASSYYSRKENGESPPYDSLKFWKHVLKRLFFVFITLFRFNKNPYAVYRNKSFSKKIKRMVGIDKMEFTDLLNYKNEFKSLEFPVFDHPVVSIVICVHNQIRYTYNCLASVLMNTTNVDYEVIVVDDYSSDSSLEVLKLIENIKLIINEENLGFLKSSNRGASYASGQYICFLNNDTQVRTGWLSALLATFDLNEHVGLVGAKLVYPYGLIQEAGGIVNYKGEPANYGKFEAVSDLKYNYLRETDYCSGACILLLLRDFNQLGGFSEEYAPAYYEDTDLCFAIRYILKKRVYYQPLAEVVHYEGVSSGKVKTVGNVKRFQEINAKTFKEKWQNVFSTFNLVDNFREIADKFLSSQKTILFIEPLLPLYDKDSGSRRIFEIIKICLDLKYRIIFLPEFDSKTEPYYSRLTNMGVWVLTRIFPEQSLKKKLLSIVGKIDVAWVCRPSLNEYYQDLFERQNIFWIYDTVDLHFLRLERELELKNTDKEEAAKEVRLIKEKEIELAKAADLTLVVTPNEASILKDNGIKTIEVIPNIHVPKQFQFLGFEHRSDLCFIGGYRHQPNVDAAIWLVNEIMPLIWKRYPDIKLNLLGSYPPEEVVELQSDRVYVPGYLPDVSTFFITNRVFVAPLRYGAGMKGKIGQSLEYGLPVVTTTIGAEGMNLENGKNVLIADDADNFAKKVIDIYTDEVLWNEVAMHSMEAIEEYTPERVREKLYKLFSRTN</sequence>
<dbReference type="SUPFAM" id="SSF53756">
    <property type="entry name" value="UDP-Glycosyltransferase/glycogen phosphorylase"/>
    <property type="match status" value="1"/>
</dbReference>
<protein>
    <submittedName>
        <fullName evidence="2">Glycosyl transferase family 2</fullName>
    </submittedName>
</protein>
<reference evidence="2" key="1">
    <citation type="submission" date="2011-03" db="EMBL/GenBank/DDBJ databases">
        <title>Complete sequence of Sphingobacterium sp. 21.</title>
        <authorList>
            <consortium name="US DOE Joint Genome Institute"/>
            <person name="Lucas S."/>
            <person name="Copeland A."/>
            <person name="Lapidus A."/>
            <person name="Cheng J.-F."/>
            <person name="Goodwin L."/>
            <person name="Pitluck S."/>
            <person name="Davenport K."/>
            <person name="Detter J.C."/>
            <person name="Han C."/>
            <person name="Tapia R."/>
            <person name="Land M."/>
            <person name="Hauser L."/>
            <person name="Kyrpides N."/>
            <person name="Ivanova N."/>
            <person name="Ovchinnikova G."/>
            <person name="Pagani I."/>
            <person name="Siebers A.K."/>
            <person name="Allgaier M."/>
            <person name="Thelen M.P."/>
            <person name="Hugenholtz P."/>
            <person name="Woyke T."/>
        </authorList>
    </citation>
    <scope>NUCLEOTIDE SEQUENCE</scope>
    <source>
        <strain evidence="2">21</strain>
    </source>
</reference>
<organism evidence="2">
    <name type="scientific">Sphingobacterium sp. (strain 21)</name>
    <dbReference type="NCBI Taxonomy" id="743722"/>
    <lineage>
        <taxon>Bacteria</taxon>
        <taxon>Pseudomonadati</taxon>
        <taxon>Bacteroidota</taxon>
        <taxon>Sphingobacteriia</taxon>
        <taxon>Sphingobacteriales</taxon>
        <taxon>Sphingobacteriaceae</taxon>
        <taxon>Sphingobacterium</taxon>
    </lineage>
</organism>
<dbReference type="InterPro" id="IPR029044">
    <property type="entry name" value="Nucleotide-diphossugar_trans"/>
</dbReference>
<dbReference type="KEGG" id="shg:Sph21_2438"/>
<dbReference type="STRING" id="743722.Sph21_2438"/>
<dbReference type="HOGENOM" id="CLU_006539_2_0_10"/>
<proteinExistence type="predicted"/>
<dbReference type="eggNOG" id="COG1216">
    <property type="taxonomic scope" value="Bacteria"/>
</dbReference>
<dbReference type="InterPro" id="IPR001173">
    <property type="entry name" value="Glyco_trans_2-like"/>
</dbReference>
<dbReference type="GO" id="GO:0016740">
    <property type="term" value="F:transferase activity"/>
    <property type="evidence" value="ECO:0007669"/>
    <property type="project" value="UniProtKB-KW"/>
</dbReference>
<dbReference type="Gene3D" id="3.90.550.10">
    <property type="entry name" value="Spore Coat Polysaccharide Biosynthesis Protein SpsA, Chain A"/>
    <property type="match status" value="1"/>
</dbReference>
<dbReference type="PANTHER" id="PTHR43179:SF7">
    <property type="entry name" value="RHAMNOSYLTRANSFERASE WBBL"/>
    <property type="match status" value="1"/>
</dbReference>
<name>F4CE91_SPHS2</name>
<evidence type="ECO:0000313" key="2">
    <source>
        <dbReference type="EMBL" id="ADZ78992.1"/>
    </source>
</evidence>
<dbReference type="EMBL" id="CP002584">
    <property type="protein sequence ID" value="ADZ78992.1"/>
    <property type="molecule type" value="Genomic_DNA"/>
</dbReference>
<dbReference type="eggNOG" id="COG0438">
    <property type="taxonomic scope" value="Bacteria"/>
</dbReference>